<dbReference type="PANTHER" id="PTHR19879:SF9">
    <property type="entry name" value="TRANSCRIPTION INITIATION FACTOR TFIID SUBUNIT 5"/>
    <property type="match status" value="1"/>
</dbReference>
<evidence type="ECO:0000256" key="4">
    <source>
        <dbReference type="SAM" id="MobiDB-lite"/>
    </source>
</evidence>
<dbReference type="InterPro" id="IPR015943">
    <property type="entry name" value="WD40/YVTN_repeat-like_dom_sf"/>
</dbReference>
<dbReference type="PROSITE" id="PS50294">
    <property type="entry name" value="WD_REPEATS_REGION"/>
    <property type="match status" value="11"/>
</dbReference>
<dbReference type="CDD" id="cd00200">
    <property type="entry name" value="WD40"/>
    <property type="match status" value="2"/>
</dbReference>
<dbReference type="EMBL" id="LSYV01000009">
    <property type="protein sequence ID" value="KXZ53022.1"/>
    <property type="molecule type" value="Genomic_DNA"/>
</dbReference>
<feature type="repeat" description="WD" evidence="3">
    <location>
        <begin position="1129"/>
        <end position="1155"/>
    </location>
</feature>
<keyword evidence="1 3" id="KW-0853">WD repeat</keyword>
<feature type="compositionally biased region" description="Low complexity" evidence="4">
    <location>
        <begin position="74"/>
        <end position="94"/>
    </location>
</feature>
<organism evidence="6 7">
    <name type="scientific">Gonium pectorale</name>
    <name type="common">Green alga</name>
    <dbReference type="NCBI Taxonomy" id="33097"/>
    <lineage>
        <taxon>Eukaryota</taxon>
        <taxon>Viridiplantae</taxon>
        <taxon>Chlorophyta</taxon>
        <taxon>core chlorophytes</taxon>
        <taxon>Chlorophyceae</taxon>
        <taxon>CS clade</taxon>
        <taxon>Chlamydomonadales</taxon>
        <taxon>Volvocaceae</taxon>
        <taxon>Gonium</taxon>
    </lineage>
</organism>
<evidence type="ECO:0000256" key="1">
    <source>
        <dbReference type="ARBA" id="ARBA00022574"/>
    </source>
</evidence>
<dbReference type="AlphaFoldDB" id="A0A150GTH2"/>
<feature type="domain" description="Nephrocystin 3-like N-terminal" evidence="5">
    <location>
        <begin position="355"/>
        <end position="494"/>
    </location>
</feature>
<feature type="repeat" description="WD" evidence="3">
    <location>
        <begin position="521"/>
        <end position="563"/>
    </location>
</feature>
<name>A0A150GTH2_GONPE</name>
<feature type="region of interest" description="Disordered" evidence="4">
    <location>
        <begin position="1"/>
        <end position="97"/>
    </location>
</feature>
<feature type="repeat" description="WD" evidence="3">
    <location>
        <begin position="877"/>
        <end position="910"/>
    </location>
</feature>
<dbReference type="InterPro" id="IPR001680">
    <property type="entry name" value="WD40_rpt"/>
</dbReference>
<dbReference type="SUPFAM" id="SSF50978">
    <property type="entry name" value="WD40 repeat-like"/>
    <property type="match status" value="1"/>
</dbReference>
<dbReference type="Pfam" id="PF24883">
    <property type="entry name" value="NPHP3_N"/>
    <property type="match status" value="1"/>
</dbReference>
<feature type="repeat" description="WD" evidence="3">
    <location>
        <begin position="566"/>
        <end position="607"/>
    </location>
</feature>
<dbReference type="PROSITE" id="PS00678">
    <property type="entry name" value="WD_REPEATS_1"/>
    <property type="match status" value="4"/>
</dbReference>
<dbReference type="InterPro" id="IPR020472">
    <property type="entry name" value="WD40_PAC1"/>
</dbReference>
<dbReference type="Proteomes" id="UP000075714">
    <property type="component" value="Unassembled WGS sequence"/>
</dbReference>
<dbReference type="SUPFAM" id="SSF50998">
    <property type="entry name" value="Quinoprotein alcohol dehydrogenase-like"/>
    <property type="match status" value="1"/>
</dbReference>
<feature type="compositionally biased region" description="Pro residues" evidence="4">
    <location>
        <begin position="64"/>
        <end position="73"/>
    </location>
</feature>
<dbReference type="PRINTS" id="PR00320">
    <property type="entry name" value="GPROTEINBRPT"/>
</dbReference>
<keyword evidence="2" id="KW-0677">Repeat</keyword>
<proteinExistence type="predicted"/>
<evidence type="ECO:0000313" key="7">
    <source>
        <dbReference type="Proteomes" id="UP000075714"/>
    </source>
</evidence>
<dbReference type="STRING" id="33097.A0A150GTH2"/>
<dbReference type="PROSITE" id="PS50082">
    <property type="entry name" value="WD_REPEATS_2"/>
    <property type="match status" value="12"/>
</dbReference>
<keyword evidence="7" id="KW-1185">Reference proteome</keyword>
<feature type="compositionally biased region" description="Low complexity" evidence="4">
    <location>
        <begin position="48"/>
        <end position="63"/>
    </location>
</feature>
<feature type="repeat" description="WD" evidence="3">
    <location>
        <begin position="1084"/>
        <end position="1118"/>
    </location>
</feature>
<dbReference type="Pfam" id="PF00400">
    <property type="entry name" value="WD40"/>
    <property type="match status" value="14"/>
</dbReference>
<evidence type="ECO:0000259" key="5">
    <source>
        <dbReference type="Pfam" id="PF24883"/>
    </source>
</evidence>
<dbReference type="PANTHER" id="PTHR19879">
    <property type="entry name" value="TRANSCRIPTION INITIATION FACTOR TFIID"/>
    <property type="match status" value="1"/>
</dbReference>
<feature type="repeat" description="WD" evidence="3">
    <location>
        <begin position="922"/>
        <end position="963"/>
    </location>
</feature>
<feature type="region of interest" description="Disordered" evidence="4">
    <location>
        <begin position="811"/>
        <end position="835"/>
    </location>
</feature>
<dbReference type="SMART" id="SM00320">
    <property type="entry name" value="WD40"/>
    <property type="match status" value="14"/>
</dbReference>
<dbReference type="InterPro" id="IPR011047">
    <property type="entry name" value="Quinoprotein_ADH-like_sf"/>
</dbReference>
<evidence type="ECO:0000256" key="2">
    <source>
        <dbReference type="ARBA" id="ARBA00022737"/>
    </source>
</evidence>
<protein>
    <recommendedName>
        <fullName evidence="5">Nephrocystin 3-like N-terminal domain-containing protein</fullName>
    </recommendedName>
</protein>
<gene>
    <name evidence="6" type="ORF">GPECTOR_8g39</name>
</gene>
<feature type="repeat" description="WD" evidence="3">
    <location>
        <begin position="608"/>
        <end position="649"/>
    </location>
</feature>
<reference evidence="7" key="1">
    <citation type="journal article" date="2016" name="Nat. Commun.">
        <title>The Gonium pectorale genome demonstrates co-option of cell cycle regulation during the evolution of multicellularity.</title>
        <authorList>
            <person name="Hanschen E.R."/>
            <person name="Marriage T.N."/>
            <person name="Ferris P.J."/>
            <person name="Hamaji T."/>
            <person name="Toyoda A."/>
            <person name="Fujiyama A."/>
            <person name="Neme R."/>
            <person name="Noguchi H."/>
            <person name="Minakuchi Y."/>
            <person name="Suzuki M."/>
            <person name="Kawai-Toyooka H."/>
            <person name="Smith D.R."/>
            <person name="Sparks H."/>
            <person name="Anderson J."/>
            <person name="Bakaric R."/>
            <person name="Luria V."/>
            <person name="Karger A."/>
            <person name="Kirschner M.W."/>
            <person name="Durand P.M."/>
            <person name="Michod R.E."/>
            <person name="Nozaki H."/>
            <person name="Olson B.J."/>
        </authorList>
    </citation>
    <scope>NUCLEOTIDE SEQUENCE [LARGE SCALE GENOMIC DNA]</scope>
    <source>
        <strain evidence="7">NIES-2863</strain>
    </source>
</reference>
<dbReference type="InterPro" id="IPR036322">
    <property type="entry name" value="WD40_repeat_dom_sf"/>
</dbReference>
<comment type="caution">
    <text evidence="6">The sequence shown here is derived from an EMBL/GenBank/DDBJ whole genome shotgun (WGS) entry which is preliminary data.</text>
</comment>
<feature type="repeat" description="WD" evidence="3">
    <location>
        <begin position="775"/>
        <end position="808"/>
    </location>
</feature>
<sequence length="1155" mass="120443">MWGVWVAAAPPQPPPPGLAPASKPSTPPSQPASRPASAALPPKPATPPASASKPASRPASAAPPAKPSSPPARPLSARPVSAPKSAPVAARAASNSEDPLAASRLGITLRGLRRLFARLRERFGADQLAGMSTSELMRAYVLPATEARRCRLLELAPEEVDPEDVAPPKYFISHAWMNRAQRLFEYVLGFLQDAEDGVSVWIDILAVNQHAGTQAQLHDVSPEAFSATVQACSAGTLVVLDREACSPATRAWCIFEWTHTLTLHGPDGLHMFLRPADRSQLFHSIDVEAAQCFLQSDKDMILGEVVKHHSSPKAFNSKLKLQLLLEPLSYAVDMRRLTEQAAATGTVWEWGPVDAWLAGGGAGGSRVLCLAAGAGEGKSTAAAALCGRLAGDAGGAGGAPGGVVSAHHFVKYNDARRLEPVRVIKSLAYQLAERLPSVSQMLLSLDVAGVATLADSEDAFEQLLRRPLAAHFAAEDAAPVVLLLDALDEADPPELLRGGGGAAAAGGGAAGKAGAGRVPCPTGHPDKVLCVAYSPDGRQLASVGEDDAVLRVWDARTGRPTAALLGHSDGRTLRCVAFSPDGRRLASGGDDGTVLLWDAATGQPTATLDCGGERVYGLAFSPDGSLLVTGDGGGAVRVWEVGSGECGMALEGHSDTVRCVAWSHDGQQIASGGEDYVVRVWHAESGVCMSKIEDVFDDDVNAVAFSADDLTLVTASSDGKVLRYDLATQELETVMELGGGEVKALAFSPDGRILASADQQVRLWDAEEWDYAGDLQGGSGYMQSVAFSPDGRQLAVGRSDATIRIWDVPGSGGAAAGRRRSSATGGPGGGGRDKGEVREAVRNMAFSSPDGERLASGGRDGLVRVWDSRSGLLVATLEGHAGAVHSVAFSPVSRGQLASVGKDGSVRLWQTAGGGPRCTANWTGHTGAVRCVAFSPDGKWLASGGTDAKVRVWEIEIEHCATTLRGHVGDVTAVAFSPDSRAVASCGIDKSVRVWDAGSGECRAVLSGHTGDVHALAFSPVAELLVTGGEDKVMRVWDVTRGSLLVGLLADVKAAPTMEELNARGDFAFNAIQEASAAPFRGIIYGLAFSPDGKQLASANNDDVVRIWDTAAWKCVASLPGHVETLGGVMCVAYSPDGKQLASSGADQTVRLWKR</sequence>
<dbReference type="Gene3D" id="2.130.10.10">
    <property type="entry name" value="YVTN repeat-like/Quinoprotein amine dehydrogenase"/>
    <property type="match status" value="5"/>
</dbReference>
<dbReference type="OrthoDB" id="674604at2759"/>
<feature type="repeat" description="WD" evidence="3">
    <location>
        <begin position="964"/>
        <end position="1005"/>
    </location>
</feature>
<feature type="repeat" description="WD" evidence="3">
    <location>
        <begin position="1006"/>
        <end position="1047"/>
    </location>
</feature>
<accession>A0A150GTH2</accession>
<evidence type="ECO:0000256" key="3">
    <source>
        <dbReference type="PROSITE-ProRule" id="PRU00221"/>
    </source>
</evidence>
<dbReference type="InterPro" id="IPR056884">
    <property type="entry name" value="NPHP3-like_N"/>
</dbReference>
<dbReference type="InterPro" id="IPR019775">
    <property type="entry name" value="WD40_repeat_CS"/>
</dbReference>
<evidence type="ECO:0000313" key="6">
    <source>
        <dbReference type="EMBL" id="KXZ53022.1"/>
    </source>
</evidence>
<feature type="repeat" description="WD" evidence="3">
    <location>
        <begin position="650"/>
        <end position="691"/>
    </location>
</feature>
<feature type="compositionally biased region" description="Low complexity" evidence="4">
    <location>
        <begin position="31"/>
        <end position="40"/>
    </location>
</feature>
<feature type="repeat" description="WD" evidence="3">
    <location>
        <begin position="848"/>
        <end position="876"/>
    </location>
</feature>